<evidence type="ECO:0000256" key="1">
    <source>
        <dbReference type="SAM" id="SignalP"/>
    </source>
</evidence>
<keyword evidence="4" id="KW-1185">Reference proteome</keyword>
<dbReference type="Pfam" id="PF14086">
    <property type="entry name" value="DUF4266"/>
    <property type="match status" value="1"/>
</dbReference>
<feature type="chain" id="PRO_5045139927" evidence="1">
    <location>
        <begin position="22"/>
        <end position="80"/>
    </location>
</feature>
<proteinExistence type="predicted"/>
<evidence type="ECO:0000259" key="2">
    <source>
        <dbReference type="Pfam" id="PF14086"/>
    </source>
</evidence>
<dbReference type="RefSeq" id="WP_373656994.1">
    <property type="nucleotide sequence ID" value="NZ_JBGUAW010000011.1"/>
</dbReference>
<dbReference type="InterPro" id="IPR025362">
    <property type="entry name" value="DUF4266"/>
</dbReference>
<feature type="domain" description="DUF4266" evidence="2">
    <location>
        <begin position="31"/>
        <end position="80"/>
    </location>
</feature>
<evidence type="ECO:0000313" key="4">
    <source>
        <dbReference type="Proteomes" id="UP001575181"/>
    </source>
</evidence>
<feature type="signal peptide" evidence="1">
    <location>
        <begin position="1"/>
        <end position="21"/>
    </location>
</feature>
<accession>A0ABV4TY05</accession>
<name>A0ABV4TY05_9GAMM</name>
<evidence type="ECO:0000313" key="3">
    <source>
        <dbReference type="EMBL" id="MFA9462208.1"/>
    </source>
</evidence>
<comment type="caution">
    <text evidence="3">The sequence shown here is derived from an EMBL/GenBank/DDBJ whole genome shotgun (WGS) entry which is preliminary data.</text>
</comment>
<protein>
    <submittedName>
        <fullName evidence="3">DUF4266 domain-containing protein</fullName>
    </submittedName>
</protein>
<gene>
    <name evidence="3" type="ORF">ACERLL_15425</name>
</gene>
<organism evidence="3 4">
    <name type="scientific">Thiohalorhabdus methylotrophus</name>
    <dbReference type="NCBI Taxonomy" id="3242694"/>
    <lineage>
        <taxon>Bacteria</taxon>
        <taxon>Pseudomonadati</taxon>
        <taxon>Pseudomonadota</taxon>
        <taxon>Gammaproteobacteria</taxon>
        <taxon>Thiohalorhabdales</taxon>
        <taxon>Thiohalorhabdaceae</taxon>
        <taxon>Thiohalorhabdus</taxon>
    </lineage>
</organism>
<reference evidence="3 4" key="1">
    <citation type="submission" date="2024-08" db="EMBL/GenBank/DDBJ databases">
        <title>Whole-genome sequencing of halo(alkali)philic microorganisms from hypersaline lakes.</title>
        <authorList>
            <person name="Sorokin D.Y."/>
            <person name="Merkel A.Y."/>
            <person name="Messina E."/>
            <person name="Yakimov M."/>
        </authorList>
    </citation>
    <scope>NUCLEOTIDE SEQUENCE [LARGE SCALE GENOMIC DNA]</scope>
    <source>
        <strain evidence="3 4">Cl-TMA</strain>
    </source>
</reference>
<dbReference type="Proteomes" id="UP001575181">
    <property type="component" value="Unassembled WGS sequence"/>
</dbReference>
<keyword evidence="1" id="KW-0732">Signal</keyword>
<dbReference type="PROSITE" id="PS51257">
    <property type="entry name" value="PROKAR_LIPOPROTEIN"/>
    <property type="match status" value="1"/>
</dbReference>
<dbReference type="EMBL" id="JBGUAW010000011">
    <property type="protein sequence ID" value="MFA9462208.1"/>
    <property type="molecule type" value="Genomic_DNA"/>
</dbReference>
<sequence length="80" mass="8362">MRGARRTVLPLLAALLLSACANNGPMDFRKVKAWERGTLAEESMRLGGDPVDAYVDEHTYFSKEASTGGSGVGAGGCGCN</sequence>